<evidence type="ECO:0000256" key="1">
    <source>
        <dbReference type="SAM" id="MobiDB-lite"/>
    </source>
</evidence>
<dbReference type="OrthoDB" id="3742900at2"/>
<feature type="transmembrane region" description="Helical" evidence="2">
    <location>
        <begin position="172"/>
        <end position="190"/>
    </location>
</feature>
<gene>
    <name evidence="3" type="ORF">SAMN05443575_1135</name>
</gene>
<evidence type="ECO:0000313" key="3">
    <source>
        <dbReference type="EMBL" id="SHG01633.1"/>
    </source>
</evidence>
<keyword evidence="2" id="KW-0472">Membrane</keyword>
<dbReference type="AlphaFoldDB" id="A0A1M5GD26"/>
<organism evidence="3 4">
    <name type="scientific">Jatrophihabitans endophyticus</name>
    <dbReference type="NCBI Taxonomy" id="1206085"/>
    <lineage>
        <taxon>Bacteria</taxon>
        <taxon>Bacillati</taxon>
        <taxon>Actinomycetota</taxon>
        <taxon>Actinomycetes</taxon>
        <taxon>Jatrophihabitantales</taxon>
        <taxon>Jatrophihabitantaceae</taxon>
        <taxon>Jatrophihabitans</taxon>
    </lineage>
</organism>
<keyword evidence="2" id="KW-1133">Transmembrane helix</keyword>
<evidence type="ECO:0000256" key="2">
    <source>
        <dbReference type="SAM" id="Phobius"/>
    </source>
</evidence>
<feature type="transmembrane region" description="Helical" evidence="2">
    <location>
        <begin position="43"/>
        <end position="67"/>
    </location>
</feature>
<dbReference type="EMBL" id="FQVU01000002">
    <property type="protein sequence ID" value="SHG01633.1"/>
    <property type="molecule type" value="Genomic_DNA"/>
</dbReference>
<proteinExistence type="predicted"/>
<feature type="transmembrane region" description="Helical" evidence="2">
    <location>
        <begin position="388"/>
        <end position="411"/>
    </location>
</feature>
<dbReference type="RefSeq" id="WP_073387389.1">
    <property type="nucleotide sequence ID" value="NZ_FQVU01000002.1"/>
</dbReference>
<keyword evidence="4" id="KW-1185">Reference proteome</keyword>
<accession>A0A1M5GD26</accession>
<feature type="compositionally biased region" description="Basic and acidic residues" evidence="1">
    <location>
        <begin position="476"/>
        <end position="501"/>
    </location>
</feature>
<feature type="transmembrane region" description="Helical" evidence="2">
    <location>
        <begin position="287"/>
        <end position="307"/>
    </location>
</feature>
<dbReference type="InterPro" id="IPR045931">
    <property type="entry name" value="DUF6350"/>
</dbReference>
<feature type="transmembrane region" description="Helical" evidence="2">
    <location>
        <begin position="313"/>
        <end position="337"/>
    </location>
</feature>
<feature type="region of interest" description="Disordered" evidence="1">
    <location>
        <begin position="434"/>
        <end position="501"/>
    </location>
</feature>
<name>A0A1M5GD26_9ACTN</name>
<protein>
    <submittedName>
        <fullName evidence="3">Uncharacterized protein</fullName>
    </submittedName>
</protein>
<feature type="transmembrane region" description="Helical" evidence="2">
    <location>
        <begin position="103"/>
        <end position="125"/>
    </location>
</feature>
<feature type="transmembrane region" description="Helical" evidence="2">
    <location>
        <begin position="254"/>
        <end position="275"/>
    </location>
</feature>
<feature type="transmembrane region" description="Helical" evidence="2">
    <location>
        <begin position="211"/>
        <end position="234"/>
    </location>
</feature>
<feature type="compositionally biased region" description="Acidic residues" evidence="1">
    <location>
        <begin position="434"/>
        <end position="458"/>
    </location>
</feature>
<evidence type="ECO:0000313" key="4">
    <source>
        <dbReference type="Proteomes" id="UP000186132"/>
    </source>
</evidence>
<feature type="compositionally biased region" description="Basic and acidic residues" evidence="1">
    <location>
        <begin position="7"/>
        <end position="19"/>
    </location>
</feature>
<feature type="region of interest" description="Disordered" evidence="1">
    <location>
        <begin position="1"/>
        <end position="33"/>
    </location>
</feature>
<keyword evidence="2" id="KW-0812">Transmembrane</keyword>
<feature type="transmembrane region" description="Helical" evidence="2">
    <location>
        <begin position="137"/>
        <end position="160"/>
    </location>
</feature>
<feature type="transmembrane region" description="Helical" evidence="2">
    <location>
        <begin position="349"/>
        <end position="368"/>
    </location>
</feature>
<sequence>MPVPRPSDPRGTRHPDRAGRAGRGGRFGPAGRDATPRPLSLTAAWAGVASALVAAVVVVAGVAVVWLPASGGSGSAGSAIRAGALTFLAAVHGGVTVDGLPTSFVPLGLTALAAVFVWRAATAVAGAAEEAGENRPVALLVALATQCGSFAVTCALLAAASTLGSSSASVPGAFVAGFVLSAVIAGPALLRHSALGDGLVAVVPPWLITAARVAGATLAVHLSAGALLVGGALVLHHDRVTALSHEVGGGWSGVPVLLLGVLAAPNATVAGAGYLSGAGFAVGTGTTAGLTGTTTGLVPAFPVLGALPTGDGAAAPVWILAAVTPLAAGACLAALAGRATTPSQRWRDAAGAVAGVAVLGAAVAWLAGGGVGTARLQTLGVPPLRFGLLLALWTGAVAAALLAARAAVAALRRHEGPQRPGLRATFAALASVEQYDDADSDDDIDDIDDTDTDHEDDANGATDPAAAAGAGRTAPRRGDGEAQGERREGTARGRGRGDLAG</sequence>
<dbReference type="STRING" id="1206085.SAMN05443575_1135"/>
<dbReference type="Pfam" id="PF19877">
    <property type="entry name" value="DUF6350"/>
    <property type="match status" value="1"/>
</dbReference>
<reference evidence="3 4" key="1">
    <citation type="submission" date="2016-11" db="EMBL/GenBank/DDBJ databases">
        <authorList>
            <person name="Jaros S."/>
            <person name="Januszkiewicz K."/>
            <person name="Wedrychowicz H."/>
        </authorList>
    </citation>
    <scope>NUCLEOTIDE SEQUENCE [LARGE SCALE GENOMIC DNA]</scope>
    <source>
        <strain evidence="3 4">DSM 45627</strain>
    </source>
</reference>
<feature type="compositionally biased region" description="Low complexity" evidence="1">
    <location>
        <begin position="459"/>
        <end position="473"/>
    </location>
</feature>
<dbReference type="Proteomes" id="UP000186132">
    <property type="component" value="Unassembled WGS sequence"/>
</dbReference>